<comment type="caution">
    <text evidence="5">The sequence shown here is derived from an EMBL/GenBank/DDBJ whole genome shotgun (WGS) entry which is preliminary data.</text>
</comment>
<dbReference type="Gene3D" id="1.10.10.10">
    <property type="entry name" value="Winged helix-like DNA-binding domain superfamily/Winged helix DNA-binding domain"/>
    <property type="match status" value="1"/>
</dbReference>
<evidence type="ECO:0000256" key="3">
    <source>
        <dbReference type="ARBA" id="ARBA00023163"/>
    </source>
</evidence>
<dbReference type="InterPro" id="IPR018490">
    <property type="entry name" value="cNMP-bd_dom_sf"/>
</dbReference>
<proteinExistence type="predicted"/>
<keyword evidence="2" id="KW-0238">DNA-binding</keyword>
<dbReference type="Proteomes" id="UP000639859">
    <property type="component" value="Unassembled WGS sequence"/>
</dbReference>
<dbReference type="InterPro" id="IPR014710">
    <property type="entry name" value="RmlC-like_jellyroll"/>
</dbReference>
<feature type="domain" description="HTH crp-type" evidence="4">
    <location>
        <begin position="143"/>
        <end position="217"/>
    </location>
</feature>
<dbReference type="Gene3D" id="2.60.120.10">
    <property type="entry name" value="Jelly Rolls"/>
    <property type="match status" value="1"/>
</dbReference>
<dbReference type="EMBL" id="JADWOX010000006">
    <property type="protein sequence ID" value="MBI1684134.1"/>
    <property type="molecule type" value="Genomic_DNA"/>
</dbReference>
<keyword evidence="3" id="KW-0804">Transcription</keyword>
<name>A0ABS0SXJ0_9CAUL</name>
<dbReference type="InterPro" id="IPR036388">
    <property type="entry name" value="WH-like_DNA-bd_sf"/>
</dbReference>
<evidence type="ECO:0000313" key="6">
    <source>
        <dbReference type="Proteomes" id="UP000639859"/>
    </source>
</evidence>
<accession>A0ABS0SXJ0</accession>
<evidence type="ECO:0000259" key="4">
    <source>
        <dbReference type="PROSITE" id="PS51063"/>
    </source>
</evidence>
<dbReference type="Pfam" id="PF00027">
    <property type="entry name" value="cNMP_binding"/>
    <property type="match status" value="1"/>
</dbReference>
<evidence type="ECO:0000313" key="5">
    <source>
        <dbReference type="EMBL" id="MBI1684134.1"/>
    </source>
</evidence>
<dbReference type="CDD" id="cd00038">
    <property type="entry name" value="CAP_ED"/>
    <property type="match status" value="1"/>
</dbReference>
<dbReference type="Pfam" id="PF13545">
    <property type="entry name" value="HTH_Crp_2"/>
    <property type="match status" value="1"/>
</dbReference>
<dbReference type="InterPro" id="IPR012318">
    <property type="entry name" value="HTH_CRP"/>
</dbReference>
<sequence>MSRLLIASIDRFGPLQNDVRDSLNDVAQEVEVIAAGQTIVSPGAPSRLRLLSRGVAFRQHVLAGGGRQILGFATPGDLLDLSGLFTGADHEVRALGPCEIRQISAHEVRLLIRRHPSLLAALCRAVMTEARVQRNWMVGLGRRTALARTANLLCEIYARQAVVAVARDNRCPFPALQSDIADALGLSAVHTHRVLRSLTKSGLATVRDGELVIHDWDGLAALAEFDPEGLRPLHDPRATVPARPAGVADPAMAQAFG</sequence>
<dbReference type="PROSITE" id="PS51063">
    <property type="entry name" value="HTH_CRP_2"/>
    <property type="match status" value="1"/>
</dbReference>
<reference evidence="5 6" key="1">
    <citation type="submission" date="2020-11" db="EMBL/GenBank/DDBJ databases">
        <title>genome sequence of strain KACC 18849.</title>
        <authorList>
            <person name="Gao J."/>
            <person name="Zhang X."/>
        </authorList>
    </citation>
    <scope>NUCLEOTIDE SEQUENCE [LARGE SCALE GENOMIC DNA]</scope>
    <source>
        <strain evidence="5 6">KACC 18849</strain>
    </source>
</reference>
<organism evidence="5 6">
    <name type="scientific">Caulobacter hibisci</name>
    <dbReference type="NCBI Taxonomy" id="2035993"/>
    <lineage>
        <taxon>Bacteria</taxon>
        <taxon>Pseudomonadati</taxon>
        <taxon>Pseudomonadota</taxon>
        <taxon>Alphaproteobacteria</taxon>
        <taxon>Caulobacterales</taxon>
        <taxon>Caulobacteraceae</taxon>
        <taxon>Caulobacter</taxon>
    </lineage>
</organism>
<dbReference type="SUPFAM" id="SSF46785">
    <property type="entry name" value="Winged helix' DNA-binding domain"/>
    <property type="match status" value="1"/>
</dbReference>
<protein>
    <submittedName>
        <fullName evidence="5">Crp/Fnr family transcriptional regulator</fullName>
    </submittedName>
</protein>
<evidence type="ECO:0000256" key="2">
    <source>
        <dbReference type="ARBA" id="ARBA00023125"/>
    </source>
</evidence>
<dbReference type="InterPro" id="IPR000595">
    <property type="entry name" value="cNMP-bd_dom"/>
</dbReference>
<keyword evidence="1" id="KW-0805">Transcription regulation</keyword>
<dbReference type="SUPFAM" id="SSF51206">
    <property type="entry name" value="cAMP-binding domain-like"/>
    <property type="match status" value="1"/>
</dbReference>
<evidence type="ECO:0000256" key="1">
    <source>
        <dbReference type="ARBA" id="ARBA00023015"/>
    </source>
</evidence>
<dbReference type="RefSeq" id="WP_198576059.1">
    <property type="nucleotide sequence ID" value="NZ_JADWOX010000006.1"/>
</dbReference>
<gene>
    <name evidence="5" type="ORF">I4Q42_10680</name>
</gene>
<keyword evidence="6" id="KW-1185">Reference proteome</keyword>
<dbReference type="InterPro" id="IPR036390">
    <property type="entry name" value="WH_DNA-bd_sf"/>
</dbReference>